<comment type="function">
    <text evidence="5">A flexible structure which links the flagellar filament to the drive apparatus in the basal body.</text>
</comment>
<evidence type="ECO:0000256" key="1">
    <source>
        <dbReference type="ARBA" id="ARBA00004117"/>
    </source>
</evidence>
<dbReference type="InterPro" id="IPR020013">
    <property type="entry name" value="Flagellar_FlgE/F/G"/>
</dbReference>
<dbReference type="PANTHER" id="PTHR30435">
    <property type="entry name" value="FLAGELLAR PROTEIN"/>
    <property type="match status" value="1"/>
</dbReference>
<dbReference type="PROSITE" id="PS00588">
    <property type="entry name" value="FLAGELLA_BB_ROD"/>
    <property type="match status" value="1"/>
</dbReference>
<sequence>MSLTSSLYQGITGLHAHSQAISVIGNNLANVSTTGYKGSNIYFSDLISQDIATAAGNSQMGLGVQVAAIYADFAQGAIETTTESTDLALGGKGFFTVKRPDTENNYYTRAGNFRFDSKGYLVDTNGYRVQGWAMQRATSATTGSTDYAIYGTPTDVLVSNFQAPASATTSIQMVTNLDPTSDSQCDSTNNPYFAMFETWDGTADTPLASTSYGYSNTIKVYDATGTPHTVTVYYDKVTMNSNAGADTVWEYMVTCNPEDDGRTIGGTNVKGTSAAGILMVGTITFRSGEMVGQSAYTLKSNASGNLKGLDQWTLADFSTSGYPMMTANFIRASNASSATSVDAAPITVDFGMRSKNRTWTQANGTIASNASAIGNKTSSAGWLPSMGNSAISALATQSYDTGGFTTLYQSQDGYTAGYLQSVSVSEDGVLSGVFSNGQEMELYTLTITSFTNQWGLRREGSNLFSETRDSGSALTGMAKTGGRGSITSNALEASNVDMATEFVDLITSQRGFQANSKVITTADTLLGEVIAMKR</sequence>
<dbReference type="Pfam" id="PF06429">
    <property type="entry name" value="Flg_bbr_C"/>
    <property type="match status" value="1"/>
</dbReference>
<evidence type="ECO:0000256" key="4">
    <source>
        <dbReference type="ARBA" id="ARBA00023143"/>
    </source>
</evidence>
<evidence type="ECO:0000313" key="10">
    <source>
        <dbReference type="EMBL" id="SNR98132.1"/>
    </source>
</evidence>
<keyword evidence="10" id="KW-0969">Cilium</keyword>
<keyword evidence="11" id="KW-1185">Reference proteome</keyword>
<keyword evidence="4 5" id="KW-0975">Bacterial flagellum</keyword>
<feature type="domain" description="Flagellar basal body rod protein N-terminal" evidence="6">
    <location>
        <begin position="7"/>
        <end position="37"/>
    </location>
</feature>
<evidence type="ECO:0000256" key="3">
    <source>
        <dbReference type="ARBA" id="ARBA00019015"/>
    </source>
</evidence>
<evidence type="ECO:0000259" key="9">
    <source>
        <dbReference type="Pfam" id="PF22692"/>
    </source>
</evidence>
<feature type="domain" description="Flagellar hook protein FlgE D2" evidence="8">
    <location>
        <begin position="201"/>
        <end position="414"/>
    </location>
</feature>
<organism evidence="10 11">
    <name type="scientific">Humidesulfovibrio mexicanus</name>
    <dbReference type="NCBI Taxonomy" id="147047"/>
    <lineage>
        <taxon>Bacteria</taxon>
        <taxon>Pseudomonadati</taxon>
        <taxon>Thermodesulfobacteriota</taxon>
        <taxon>Desulfovibrionia</taxon>
        <taxon>Desulfovibrionales</taxon>
        <taxon>Desulfovibrionaceae</taxon>
        <taxon>Humidesulfovibrio</taxon>
    </lineage>
</organism>
<dbReference type="Proteomes" id="UP000198324">
    <property type="component" value="Unassembled WGS sequence"/>
</dbReference>
<proteinExistence type="inferred from homology"/>
<gene>
    <name evidence="10" type="ORF">SAMN04488503_2167</name>
</gene>
<dbReference type="InterPro" id="IPR011491">
    <property type="entry name" value="FlgE_D2"/>
</dbReference>
<feature type="domain" description="Flagellar hook protein FlgE/F/G-like D1" evidence="9">
    <location>
        <begin position="88"/>
        <end position="136"/>
    </location>
</feature>
<feature type="domain" description="Flagellar basal-body/hook protein C-terminal" evidence="7">
    <location>
        <begin position="488"/>
        <end position="530"/>
    </location>
</feature>
<dbReference type="InterPro" id="IPR010930">
    <property type="entry name" value="Flg_bb/hook_C_dom"/>
</dbReference>
<dbReference type="Pfam" id="PF22692">
    <property type="entry name" value="LlgE_F_G_D1"/>
    <property type="match status" value="1"/>
</dbReference>
<evidence type="ECO:0000259" key="7">
    <source>
        <dbReference type="Pfam" id="PF06429"/>
    </source>
</evidence>
<dbReference type="Gene3D" id="2.60.98.20">
    <property type="entry name" value="Flagellar hook protein FlgE"/>
    <property type="match status" value="1"/>
</dbReference>
<name>A0A239AS56_9BACT</name>
<dbReference type="EMBL" id="FZOC01000004">
    <property type="protein sequence ID" value="SNR98132.1"/>
    <property type="molecule type" value="Genomic_DNA"/>
</dbReference>
<dbReference type="GO" id="GO:0071978">
    <property type="term" value="P:bacterial-type flagellum-dependent swarming motility"/>
    <property type="evidence" value="ECO:0007669"/>
    <property type="project" value="TreeGrafter"/>
</dbReference>
<dbReference type="InterPro" id="IPR053967">
    <property type="entry name" value="LlgE_F_G-like_D1"/>
</dbReference>
<dbReference type="OrthoDB" id="9804559at2"/>
<evidence type="ECO:0000256" key="2">
    <source>
        <dbReference type="ARBA" id="ARBA00009677"/>
    </source>
</evidence>
<evidence type="ECO:0000256" key="5">
    <source>
        <dbReference type="RuleBase" id="RU362116"/>
    </source>
</evidence>
<evidence type="ECO:0000259" key="6">
    <source>
        <dbReference type="Pfam" id="PF00460"/>
    </source>
</evidence>
<protein>
    <recommendedName>
        <fullName evidence="3 5">Flagellar hook protein FlgE</fullName>
    </recommendedName>
</protein>
<dbReference type="InterPro" id="IPR001444">
    <property type="entry name" value="Flag_bb_rod_N"/>
</dbReference>
<dbReference type="AlphaFoldDB" id="A0A239AS56"/>
<evidence type="ECO:0000313" key="11">
    <source>
        <dbReference type="Proteomes" id="UP000198324"/>
    </source>
</evidence>
<comment type="similarity">
    <text evidence="2 5">Belongs to the flagella basal body rod proteins family.</text>
</comment>
<dbReference type="Pfam" id="PF07559">
    <property type="entry name" value="FlgE_D2"/>
    <property type="match status" value="1"/>
</dbReference>
<keyword evidence="10" id="KW-0282">Flagellum</keyword>
<dbReference type="GO" id="GO:0009425">
    <property type="term" value="C:bacterial-type flagellum basal body"/>
    <property type="evidence" value="ECO:0007669"/>
    <property type="project" value="UniProtKB-SubCell"/>
</dbReference>
<dbReference type="InterPro" id="IPR037925">
    <property type="entry name" value="FlgE/F/G-like"/>
</dbReference>
<dbReference type="GO" id="GO:0005829">
    <property type="term" value="C:cytosol"/>
    <property type="evidence" value="ECO:0007669"/>
    <property type="project" value="TreeGrafter"/>
</dbReference>
<dbReference type="NCBIfam" id="TIGR03506">
    <property type="entry name" value="FlgEFG_subfam"/>
    <property type="match status" value="1"/>
</dbReference>
<dbReference type="SUPFAM" id="SSF117143">
    <property type="entry name" value="Flagellar hook protein flgE"/>
    <property type="match status" value="1"/>
</dbReference>
<dbReference type="GO" id="GO:0009424">
    <property type="term" value="C:bacterial-type flagellum hook"/>
    <property type="evidence" value="ECO:0007669"/>
    <property type="project" value="TreeGrafter"/>
</dbReference>
<reference evidence="10 11" key="1">
    <citation type="submission" date="2017-06" db="EMBL/GenBank/DDBJ databases">
        <authorList>
            <person name="Kim H.J."/>
            <person name="Triplett B.A."/>
        </authorList>
    </citation>
    <scope>NUCLEOTIDE SEQUENCE [LARGE SCALE GENOMIC DNA]</scope>
    <source>
        <strain evidence="10 11">DSM 13116</strain>
    </source>
</reference>
<dbReference type="InterPro" id="IPR037058">
    <property type="entry name" value="Falgellar_hook_FlgE_sf"/>
</dbReference>
<comment type="subcellular location">
    <subcellularLocation>
        <location evidence="1 5">Bacterial flagellum basal body</location>
    </subcellularLocation>
</comment>
<evidence type="ECO:0000259" key="8">
    <source>
        <dbReference type="Pfam" id="PF07559"/>
    </source>
</evidence>
<dbReference type="RefSeq" id="WP_089274384.1">
    <property type="nucleotide sequence ID" value="NZ_FZOC01000004.1"/>
</dbReference>
<keyword evidence="10" id="KW-0966">Cell projection</keyword>
<accession>A0A239AS56</accession>
<dbReference type="Pfam" id="PF00460">
    <property type="entry name" value="Flg_bb_rod"/>
    <property type="match status" value="1"/>
</dbReference>
<dbReference type="InterPro" id="IPR019776">
    <property type="entry name" value="Flagellar_basal_body_rod_CS"/>
</dbReference>
<dbReference type="PANTHER" id="PTHR30435:SF1">
    <property type="entry name" value="FLAGELLAR HOOK PROTEIN FLGE"/>
    <property type="match status" value="1"/>
</dbReference>